<sequence>MIRSYQGHSPIIPASCYIDLSAQVIGDVRLGENSSIWMNAVVRGDVHSIRIGANSNVQDCSVLHGMRYKYPVVIGDWVTIGHNATVHGCVIEDACLIGMGAVVLNDARIGEGSIIAAGAVVPEHTVIEPNSLWAGVPAKQRRKLEGSDREMILQYARNYVDYVAIYLQEQEIGS</sequence>
<keyword evidence="2" id="KW-1185">Reference proteome</keyword>
<dbReference type="Proteomes" id="UP000253606">
    <property type="component" value="Chromosome"/>
</dbReference>
<dbReference type="PANTHER" id="PTHR13061">
    <property type="entry name" value="DYNACTIN SUBUNIT P25"/>
    <property type="match status" value="1"/>
</dbReference>
<dbReference type="AlphaFoldDB" id="A0A2Z5FWB0"/>
<dbReference type="EMBL" id="CP030840">
    <property type="protein sequence ID" value="AXC10675.1"/>
    <property type="molecule type" value="Genomic_DNA"/>
</dbReference>
<dbReference type="CDD" id="cd04645">
    <property type="entry name" value="LbH_gamma_CA_like"/>
    <property type="match status" value="1"/>
</dbReference>
<dbReference type="InterPro" id="IPR011004">
    <property type="entry name" value="Trimer_LpxA-like_sf"/>
</dbReference>
<dbReference type="KEGG" id="abas:ACPOL_1327"/>
<dbReference type="PANTHER" id="PTHR13061:SF29">
    <property type="entry name" value="GAMMA CARBONIC ANHYDRASE-LIKE 1, MITOCHONDRIAL-RELATED"/>
    <property type="match status" value="1"/>
</dbReference>
<proteinExistence type="predicted"/>
<accession>A0A2Z5FWB0</accession>
<dbReference type="Pfam" id="PF00132">
    <property type="entry name" value="Hexapep"/>
    <property type="match status" value="1"/>
</dbReference>
<evidence type="ECO:0000313" key="2">
    <source>
        <dbReference type="Proteomes" id="UP000253606"/>
    </source>
</evidence>
<organism evidence="1 2">
    <name type="scientific">Acidisarcina polymorpha</name>
    <dbReference type="NCBI Taxonomy" id="2211140"/>
    <lineage>
        <taxon>Bacteria</taxon>
        <taxon>Pseudomonadati</taxon>
        <taxon>Acidobacteriota</taxon>
        <taxon>Terriglobia</taxon>
        <taxon>Terriglobales</taxon>
        <taxon>Acidobacteriaceae</taxon>
        <taxon>Acidisarcina</taxon>
    </lineage>
</organism>
<gene>
    <name evidence="1" type="ORF">ACPOL_1327</name>
</gene>
<dbReference type="InterPro" id="IPR047324">
    <property type="entry name" value="LbH_gamma_CA-like"/>
</dbReference>
<protein>
    <submittedName>
        <fullName evidence="1">Carbonic anhydrase, family 3</fullName>
    </submittedName>
</protein>
<dbReference type="RefSeq" id="WP_114210622.1">
    <property type="nucleotide sequence ID" value="NZ_CP030840.1"/>
</dbReference>
<dbReference type="InterPro" id="IPR050484">
    <property type="entry name" value="Transf_Hexapept/Carb_Anhydrase"/>
</dbReference>
<dbReference type="OrthoDB" id="9803036at2"/>
<dbReference type="SUPFAM" id="SSF51161">
    <property type="entry name" value="Trimeric LpxA-like enzymes"/>
    <property type="match status" value="1"/>
</dbReference>
<dbReference type="Gene3D" id="2.160.10.10">
    <property type="entry name" value="Hexapeptide repeat proteins"/>
    <property type="match status" value="1"/>
</dbReference>
<evidence type="ECO:0000313" key="1">
    <source>
        <dbReference type="EMBL" id="AXC10675.1"/>
    </source>
</evidence>
<name>A0A2Z5FWB0_9BACT</name>
<dbReference type="InterPro" id="IPR001451">
    <property type="entry name" value="Hexapep"/>
</dbReference>
<reference evidence="1 2" key="1">
    <citation type="journal article" date="2018" name="Front. Microbiol.">
        <title>Hydrolytic Capabilities as a Key to Environmental Success: Chitinolytic and Cellulolytic Acidobacteria From Acidic Sub-arctic Soils and Boreal Peatlands.</title>
        <authorList>
            <person name="Belova S.E."/>
            <person name="Ravin N.V."/>
            <person name="Pankratov T.A."/>
            <person name="Rakitin A.L."/>
            <person name="Ivanova A.A."/>
            <person name="Beletsky A.V."/>
            <person name="Mardanov A.V."/>
            <person name="Sinninghe Damste J.S."/>
            <person name="Dedysh S.N."/>
        </authorList>
    </citation>
    <scope>NUCLEOTIDE SEQUENCE [LARGE SCALE GENOMIC DNA]</scope>
    <source>
        <strain evidence="1 2">SBC82</strain>
    </source>
</reference>